<keyword evidence="5 9" id="KW-0808">Transferase</keyword>
<dbReference type="PANTHER" id="PTHR43467">
    <property type="entry name" value="COBALT-PRECORRIN-2 C(20)-METHYLTRANSFERASE"/>
    <property type="match status" value="1"/>
</dbReference>
<dbReference type="Proteomes" id="UP000006437">
    <property type="component" value="Unassembled WGS sequence"/>
</dbReference>
<dbReference type="InterPro" id="IPR006364">
    <property type="entry name" value="CobI/CbiL/CobIJ_dom"/>
</dbReference>
<comment type="caution">
    <text evidence="9">The sequence shown here is derived from an EMBL/GenBank/DDBJ whole genome shotgun (WGS) entry which is preliminary data.</text>
</comment>
<dbReference type="InterPro" id="IPR035996">
    <property type="entry name" value="4pyrrol_Methylase_sf"/>
</dbReference>
<dbReference type="InterPro" id="IPR012382">
    <property type="entry name" value="CobI/CbiL"/>
</dbReference>
<dbReference type="BioCyc" id="EBAC796937-HMP:GMGH-23-MONOMER"/>
<proteinExistence type="inferred from homology"/>
<dbReference type="NCBIfam" id="TIGR01467">
    <property type="entry name" value="cobI_cbiL"/>
    <property type="match status" value="1"/>
</dbReference>
<evidence type="ECO:0000256" key="7">
    <source>
        <dbReference type="PIRNR" id="PIRNR036427"/>
    </source>
</evidence>
<evidence type="ECO:0000256" key="4">
    <source>
        <dbReference type="ARBA" id="ARBA00022603"/>
    </source>
</evidence>
<name>G9WXD4_9FIRM</name>
<feature type="domain" description="Tetrapyrrole methylase" evidence="8">
    <location>
        <begin position="3"/>
        <end position="210"/>
    </location>
</feature>
<evidence type="ECO:0000256" key="5">
    <source>
        <dbReference type="ARBA" id="ARBA00022679"/>
    </source>
</evidence>
<evidence type="ECO:0000256" key="1">
    <source>
        <dbReference type="ARBA" id="ARBA00004953"/>
    </source>
</evidence>
<keyword evidence="3" id="KW-0169">Cobalamin biosynthesis</keyword>
<evidence type="ECO:0000256" key="3">
    <source>
        <dbReference type="ARBA" id="ARBA00022573"/>
    </source>
</evidence>
<keyword evidence="4 9" id="KW-0489">Methyltransferase</keyword>
<evidence type="ECO:0000259" key="8">
    <source>
        <dbReference type="Pfam" id="PF00590"/>
    </source>
</evidence>
<organism evidence="9 10">
    <name type="scientific">Peptoanaerobacter stomatis</name>
    <dbReference type="NCBI Taxonomy" id="796937"/>
    <lineage>
        <taxon>Bacteria</taxon>
        <taxon>Bacillati</taxon>
        <taxon>Bacillota</taxon>
        <taxon>Clostridia</taxon>
        <taxon>Peptostreptococcales</taxon>
        <taxon>Filifactoraceae</taxon>
        <taxon>Peptoanaerobacter</taxon>
    </lineage>
</organism>
<evidence type="ECO:0000313" key="10">
    <source>
        <dbReference type="Proteomes" id="UP000006437"/>
    </source>
</evidence>
<evidence type="ECO:0000256" key="6">
    <source>
        <dbReference type="ARBA" id="ARBA00022691"/>
    </source>
</evidence>
<dbReference type="AlphaFoldDB" id="G9WXD4"/>
<gene>
    <name evidence="9" type="ORF">HMPREF9629_00023</name>
</gene>
<evidence type="ECO:0000313" key="9">
    <source>
        <dbReference type="EMBL" id="EHL16781.1"/>
    </source>
</evidence>
<dbReference type="EMBL" id="AFZE01000001">
    <property type="protein sequence ID" value="EHL16781.1"/>
    <property type="molecule type" value="Genomic_DNA"/>
</dbReference>
<dbReference type="RefSeq" id="WP_009524260.1">
    <property type="nucleotide sequence ID" value="NZ_JH414546.1"/>
</dbReference>
<keyword evidence="6" id="KW-0949">S-adenosyl-L-methionine</keyword>
<dbReference type="GO" id="GO:0030788">
    <property type="term" value="F:precorrin-2 C20-methyltransferase activity"/>
    <property type="evidence" value="ECO:0007669"/>
    <property type="project" value="InterPro"/>
</dbReference>
<comment type="similarity">
    <text evidence="2 7">Belongs to the precorrin methyltransferase family.</text>
</comment>
<comment type="pathway">
    <text evidence="1">Cofactor biosynthesis; adenosylcobalamin biosynthesis.</text>
</comment>
<dbReference type="GO" id="GO:0009236">
    <property type="term" value="P:cobalamin biosynthetic process"/>
    <property type="evidence" value="ECO:0007669"/>
    <property type="project" value="UniProtKB-UniRule"/>
</dbReference>
<dbReference type="Gene3D" id="3.40.1010.10">
    <property type="entry name" value="Cobalt-precorrin-4 Transmethylase, Domain 1"/>
    <property type="match status" value="1"/>
</dbReference>
<dbReference type="UniPathway" id="UPA00148"/>
<accession>G9WXD4</accession>
<dbReference type="Gene3D" id="3.30.950.10">
    <property type="entry name" value="Methyltransferase, Cobalt-precorrin-4 Transmethylase, Domain 2"/>
    <property type="match status" value="1"/>
</dbReference>
<protein>
    <submittedName>
        <fullName evidence="9">Precorrin-2 C20-methyltransferase</fullName>
    </submittedName>
</protein>
<dbReference type="PANTHER" id="PTHR43467:SF2">
    <property type="entry name" value="COBALT-PRECORRIN-2 C(20)-METHYLTRANSFERASE"/>
    <property type="match status" value="1"/>
</dbReference>
<dbReference type="Pfam" id="PF00590">
    <property type="entry name" value="TP_methylase"/>
    <property type="match status" value="1"/>
</dbReference>
<reference evidence="9 10" key="1">
    <citation type="submission" date="2011-08" db="EMBL/GenBank/DDBJ databases">
        <title>The Genome Sequence of Eubacteriaceae bacterium ACC19a.</title>
        <authorList>
            <consortium name="The Broad Institute Genome Sequencing Platform"/>
            <person name="Earl A."/>
            <person name="Ward D."/>
            <person name="Feldgarden M."/>
            <person name="Gevers D."/>
            <person name="Sizova M."/>
            <person name="Hazen A."/>
            <person name="Epstein S."/>
            <person name="Young S.K."/>
            <person name="Zeng Q."/>
            <person name="Gargeya S."/>
            <person name="Fitzgerald M."/>
            <person name="Haas B."/>
            <person name="Abouelleil A."/>
            <person name="Alvarado L."/>
            <person name="Arachchi H.M."/>
            <person name="Berlin A."/>
            <person name="Brown A."/>
            <person name="Chapman S.B."/>
            <person name="Chen Z."/>
            <person name="Dunbar C."/>
            <person name="Freedman E."/>
            <person name="Gearin G."/>
            <person name="Gellesch M."/>
            <person name="Goldberg J."/>
            <person name="Griggs A."/>
            <person name="Gujja S."/>
            <person name="Heiman D."/>
            <person name="Howarth C."/>
            <person name="Larson L."/>
            <person name="Lui A."/>
            <person name="MacDonald P.J.P."/>
            <person name="Montmayeur A."/>
            <person name="Murphy C."/>
            <person name="Neiman D."/>
            <person name="Pearson M."/>
            <person name="Priest M."/>
            <person name="Roberts A."/>
            <person name="Saif S."/>
            <person name="Shea T."/>
            <person name="Shenoy N."/>
            <person name="Sisk P."/>
            <person name="Stolte C."/>
            <person name="Sykes S."/>
            <person name="Wortman J."/>
            <person name="Nusbaum C."/>
            <person name="Birren B."/>
        </authorList>
    </citation>
    <scope>NUCLEOTIDE SEQUENCE [LARGE SCALE GENOMIC DNA]</scope>
    <source>
        <strain evidence="9 10">ACC19a</strain>
    </source>
</reference>
<evidence type="ECO:0000256" key="2">
    <source>
        <dbReference type="ARBA" id="ARBA00005879"/>
    </source>
</evidence>
<dbReference type="GO" id="GO:0032259">
    <property type="term" value="P:methylation"/>
    <property type="evidence" value="ECO:0007669"/>
    <property type="project" value="UniProtKB-KW"/>
</dbReference>
<dbReference type="InterPro" id="IPR014777">
    <property type="entry name" value="4pyrrole_Mease_sub1"/>
</dbReference>
<sequence>MSKLYAIGVGTGDNSSLTLKAVETLQKIDILYCPTSKNDNTSIAYTIAKKYIRDDVQIKNRHFPMIRDKQKLEVVFDEIADEIKKDVQLGKEVGFVTIGDAMIYSTFIYILRKLKDEIDIITVSGIPSFVDVASKTNFPIAFDDNAFVVVPATTSIQKLEEYIISFDSIVIMKAYKNYNDIISLIKKYNLQENTIVVSNASLENEIILQGEEIFDKKNEEYLTTILINKNFTQAEENTVKSQNI</sequence>
<dbReference type="InterPro" id="IPR000878">
    <property type="entry name" value="4pyrrol_Mease"/>
</dbReference>
<dbReference type="PIRSF" id="PIRSF036427">
    <property type="entry name" value="Precrrn-2_mtase"/>
    <property type="match status" value="1"/>
</dbReference>
<dbReference type="HOGENOM" id="CLU_076014_2_1_9"/>
<dbReference type="CDD" id="cd11645">
    <property type="entry name" value="Precorrin_2_C20_MT"/>
    <property type="match status" value="1"/>
</dbReference>
<dbReference type="SUPFAM" id="SSF53790">
    <property type="entry name" value="Tetrapyrrole methylase"/>
    <property type="match status" value="1"/>
</dbReference>
<dbReference type="InterPro" id="IPR014776">
    <property type="entry name" value="4pyrrole_Mease_sub2"/>
</dbReference>